<organism evidence="2 3">
    <name type="scientific">Nephila pilipes</name>
    <name type="common">Giant wood spider</name>
    <name type="synonym">Nephila maculata</name>
    <dbReference type="NCBI Taxonomy" id="299642"/>
    <lineage>
        <taxon>Eukaryota</taxon>
        <taxon>Metazoa</taxon>
        <taxon>Ecdysozoa</taxon>
        <taxon>Arthropoda</taxon>
        <taxon>Chelicerata</taxon>
        <taxon>Arachnida</taxon>
        <taxon>Araneae</taxon>
        <taxon>Araneomorphae</taxon>
        <taxon>Entelegynae</taxon>
        <taxon>Araneoidea</taxon>
        <taxon>Nephilidae</taxon>
        <taxon>Nephila</taxon>
    </lineage>
</organism>
<name>A0A8X6QWX9_NEPPI</name>
<evidence type="ECO:0000256" key="1">
    <source>
        <dbReference type="SAM" id="MobiDB-lite"/>
    </source>
</evidence>
<evidence type="ECO:0000313" key="2">
    <source>
        <dbReference type="EMBL" id="GFU51068.1"/>
    </source>
</evidence>
<protein>
    <submittedName>
        <fullName evidence="2">Uncharacterized protein</fullName>
    </submittedName>
</protein>
<proteinExistence type="predicted"/>
<feature type="region of interest" description="Disordered" evidence="1">
    <location>
        <begin position="32"/>
        <end position="74"/>
    </location>
</feature>
<evidence type="ECO:0000313" key="3">
    <source>
        <dbReference type="Proteomes" id="UP000887013"/>
    </source>
</evidence>
<sequence length="190" mass="21717">MHRLRTGKHRFRWREMDWRRTEKHNLRLRHNHRFKTGKKSTTTASGGGWDNTHGVPTQSGGTVSGRRAQRSSHKYLARPDHWDWKKATSGPRCGFRFSGSRGIMSFSTFLSHLGGTTFQNTRQDADSKDVPIIEATTHRHPLVVEKDLGRLVFPNKREENVFYKVVYAEVLPSDLVLIVGHELNDLGSSG</sequence>
<dbReference type="Proteomes" id="UP000887013">
    <property type="component" value="Unassembled WGS sequence"/>
</dbReference>
<accession>A0A8X6QWX9</accession>
<dbReference type="AlphaFoldDB" id="A0A8X6QWX9"/>
<gene>
    <name evidence="2" type="ORF">NPIL_623211</name>
</gene>
<dbReference type="EMBL" id="BMAW01038112">
    <property type="protein sequence ID" value="GFU51068.1"/>
    <property type="molecule type" value="Genomic_DNA"/>
</dbReference>
<comment type="caution">
    <text evidence="2">The sequence shown here is derived from an EMBL/GenBank/DDBJ whole genome shotgun (WGS) entry which is preliminary data.</text>
</comment>
<keyword evidence="3" id="KW-1185">Reference proteome</keyword>
<reference evidence="2" key="1">
    <citation type="submission" date="2020-08" db="EMBL/GenBank/DDBJ databases">
        <title>Multicomponent nature underlies the extraordinary mechanical properties of spider dragline silk.</title>
        <authorList>
            <person name="Kono N."/>
            <person name="Nakamura H."/>
            <person name="Mori M."/>
            <person name="Yoshida Y."/>
            <person name="Ohtoshi R."/>
            <person name="Malay A.D."/>
            <person name="Moran D.A.P."/>
            <person name="Tomita M."/>
            <person name="Numata K."/>
            <person name="Arakawa K."/>
        </authorList>
    </citation>
    <scope>NUCLEOTIDE SEQUENCE</scope>
</reference>